<evidence type="ECO:0000313" key="3">
    <source>
        <dbReference type="Proteomes" id="UP001140949"/>
    </source>
</evidence>
<organism evidence="2 3">
    <name type="scientific">Iris pallida</name>
    <name type="common">Sweet iris</name>
    <dbReference type="NCBI Taxonomy" id="29817"/>
    <lineage>
        <taxon>Eukaryota</taxon>
        <taxon>Viridiplantae</taxon>
        <taxon>Streptophyta</taxon>
        <taxon>Embryophyta</taxon>
        <taxon>Tracheophyta</taxon>
        <taxon>Spermatophyta</taxon>
        <taxon>Magnoliopsida</taxon>
        <taxon>Liliopsida</taxon>
        <taxon>Asparagales</taxon>
        <taxon>Iridaceae</taxon>
        <taxon>Iridoideae</taxon>
        <taxon>Irideae</taxon>
        <taxon>Iris</taxon>
    </lineage>
</organism>
<protein>
    <submittedName>
        <fullName evidence="2">Pathogenesis-related protein 1-like</fullName>
    </submittedName>
</protein>
<comment type="caution">
    <text evidence="2">The sequence shown here is derived from an EMBL/GenBank/DDBJ whole genome shotgun (WGS) entry which is preliminary data.</text>
</comment>
<keyword evidence="3" id="KW-1185">Reference proteome</keyword>
<evidence type="ECO:0000313" key="2">
    <source>
        <dbReference type="EMBL" id="KAJ6845616.1"/>
    </source>
</evidence>
<dbReference type="Proteomes" id="UP001140949">
    <property type="component" value="Unassembled WGS sequence"/>
</dbReference>
<feature type="compositionally biased region" description="Basic and acidic residues" evidence="1">
    <location>
        <begin position="111"/>
        <end position="123"/>
    </location>
</feature>
<dbReference type="AlphaFoldDB" id="A0AAX6HX39"/>
<evidence type="ECO:0000256" key="1">
    <source>
        <dbReference type="SAM" id="MobiDB-lite"/>
    </source>
</evidence>
<accession>A0AAX6HX39</accession>
<sequence>MSWSQEIESPVAASRLFKAAYLDWHNPARRSCRNSWSAPLLFQEMAAWGALGSSILHQKIHTRTGRRSWTSSTTRSSRPPRAWLKEATWARSSRPCPSISSSSRRVPPTGVRREDRRDCEGHPRGRGRGGNVRQGEGRTDGEVQGRRGLLAGQSNCLCVTMNSHYCGVLN</sequence>
<feature type="region of interest" description="Disordered" evidence="1">
    <location>
        <begin position="61"/>
        <end position="143"/>
    </location>
</feature>
<dbReference type="EMBL" id="JANAVB010006161">
    <property type="protein sequence ID" value="KAJ6845616.1"/>
    <property type="molecule type" value="Genomic_DNA"/>
</dbReference>
<feature type="compositionally biased region" description="Low complexity" evidence="1">
    <location>
        <begin position="91"/>
        <end position="108"/>
    </location>
</feature>
<name>A0AAX6HX39_IRIPA</name>
<proteinExistence type="predicted"/>
<reference evidence="2" key="2">
    <citation type="submission" date="2023-04" db="EMBL/GenBank/DDBJ databases">
        <authorList>
            <person name="Bruccoleri R.E."/>
            <person name="Oakeley E.J."/>
            <person name="Faust A.-M."/>
            <person name="Dessus-Babus S."/>
            <person name="Altorfer M."/>
            <person name="Burckhardt D."/>
            <person name="Oertli M."/>
            <person name="Naumann U."/>
            <person name="Petersen F."/>
            <person name="Wong J."/>
        </authorList>
    </citation>
    <scope>NUCLEOTIDE SEQUENCE</scope>
    <source>
        <strain evidence="2">GSM-AAB239-AS_SAM_17_03QT</strain>
        <tissue evidence="2">Leaf</tissue>
    </source>
</reference>
<feature type="compositionally biased region" description="Low complexity" evidence="1">
    <location>
        <begin position="67"/>
        <end position="77"/>
    </location>
</feature>
<reference evidence="2" key="1">
    <citation type="journal article" date="2023" name="GigaByte">
        <title>Genome assembly of the bearded iris, Iris pallida Lam.</title>
        <authorList>
            <person name="Bruccoleri R.E."/>
            <person name="Oakeley E.J."/>
            <person name="Faust A.M.E."/>
            <person name="Altorfer M."/>
            <person name="Dessus-Babus S."/>
            <person name="Burckhardt D."/>
            <person name="Oertli M."/>
            <person name="Naumann U."/>
            <person name="Petersen F."/>
            <person name="Wong J."/>
        </authorList>
    </citation>
    <scope>NUCLEOTIDE SEQUENCE</scope>
    <source>
        <strain evidence="2">GSM-AAB239-AS_SAM_17_03QT</strain>
    </source>
</reference>
<gene>
    <name evidence="2" type="ORF">M6B38_286690</name>
</gene>